<name>A0A2I4G0B3_JUGRE</name>
<dbReference type="PROSITE" id="PS00108">
    <property type="entry name" value="PROTEIN_KINASE_ST"/>
    <property type="match status" value="1"/>
</dbReference>
<dbReference type="RefSeq" id="XP_018837337.1">
    <property type="nucleotide sequence ID" value="XM_018981792.2"/>
</dbReference>
<reference evidence="23" key="1">
    <citation type="submission" date="2025-08" db="UniProtKB">
        <authorList>
            <consortium name="RefSeq"/>
        </authorList>
    </citation>
    <scope>IDENTIFICATION</scope>
    <source>
        <tissue evidence="23">Leaves</tissue>
    </source>
</reference>
<keyword evidence="6" id="KW-0597">Phosphoprotein</keyword>
<evidence type="ECO:0000256" key="10">
    <source>
        <dbReference type="ARBA" id="ARBA00022729"/>
    </source>
</evidence>
<evidence type="ECO:0000256" key="16">
    <source>
        <dbReference type="ARBA" id="ARBA00023136"/>
    </source>
</evidence>
<comment type="catalytic activity">
    <reaction evidence="20">
        <text>L-seryl-[protein] + ATP = O-phospho-L-seryl-[protein] + ADP + H(+)</text>
        <dbReference type="Rhea" id="RHEA:17989"/>
        <dbReference type="Rhea" id="RHEA-COMP:9863"/>
        <dbReference type="Rhea" id="RHEA-COMP:11604"/>
        <dbReference type="ChEBI" id="CHEBI:15378"/>
        <dbReference type="ChEBI" id="CHEBI:29999"/>
        <dbReference type="ChEBI" id="CHEBI:30616"/>
        <dbReference type="ChEBI" id="CHEBI:83421"/>
        <dbReference type="ChEBI" id="CHEBI:456216"/>
        <dbReference type="EC" id="2.7.11.1"/>
    </reaction>
</comment>
<keyword evidence="10" id="KW-0732">Signal</keyword>
<evidence type="ECO:0000256" key="13">
    <source>
        <dbReference type="ARBA" id="ARBA00022777"/>
    </source>
</evidence>
<protein>
    <recommendedName>
        <fullName evidence="3">non-specific serine/threonine protein kinase</fullName>
        <ecNumber evidence="3">2.7.11.1</ecNumber>
    </recommendedName>
</protein>
<keyword evidence="12" id="KW-0547">Nucleotide-binding</keyword>
<evidence type="ECO:0000256" key="4">
    <source>
        <dbReference type="ARBA" id="ARBA00022475"/>
    </source>
</evidence>
<keyword evidence="17" id="KW-0675">Receptor</keyword>
<keyword evidence="7" id="KW-0433">Leucine-rich repeat</keyword>
<dbReference type="PANTHER" id="PTHR27008:SF497">
    <property type="entry name" value="OS11G0695000 PROTEIN"/>
    <property type="match status" value="1"/>
</dbReference>
<dbReference type="InterPro" id="IPR011009">
    <property type="entry name" value="Kinase-like_dom_sf"/>
</dbReference>
<dbReference type="Gramene" id="Jr03_09290_p1">
    <property type="protein sequence ID" value="cds.Jr03_09290_p1"/>
    <property type="gene ID" value="Jr03_09290"/>
</dbReference>
<accession>A0A2I4G0B3</accession>
<evidence type="ECO:0000256" key="2">
    <source>
        <dbReference type="ARBA" id="ARBA00008684"/>
    </source>
</evidence>
<keyword evidence="14" id="KW-0067">ATP-binding</keyword>
<proteinExistence type="inferred from homology"/>
<dbReference type="OrthoDB" id="676979at2759"/>
<evidence type="ECO:0000256" key="11">
    <source>
        <dbReference type="ARBA" id="ARBA00022737"/>
    </source>
</evidence>
<dbReference type="SUPFAM" id="SSF52058">
    <property type="entry name" value="L domain-like"/>
    <property type="match status" value="2"/>
</dbReference>
<dbReference type="GeneID" id="109003590"/>
<dbReference type="InterPro" id="IPR017441">
    <property type="entry name" value="Protein_kinase_ATP_BS"/>
</dbReference>
<dbReference type="InterPro" id="IPR051809">
    <property type="entry name" value="Plant_receptor-like_S/T_kinase"/>
</dbReference>
<dbReference type="GO" id="GO:0004674">
    <property type="term" value="F:protein serine/threonine kinase activity"/>
    <property type="evidence" value="ECO:0007669"/>
    <property type="project" value="UniProtKB-KW"/>
</dbReference>
<evidence type="ECO:0000256" key="9">
    <source>
        <dbReference type="ARBA" id="ARBA00022692"/>
    </source>
</evidence>
<evidence type="ECO:0000256" key="17">
    <source>
        <dbReference type="ARBA" id="ARBA00023170"/>
    </source>
</evidence>
<dbReference type="Pfam" id="PF00560">
    <property type="entry name" value="LRR_1"/>
    <property type="match status" value="4"/>
</dbReference>
<dbReference type="PROSITE" id="PS50011">
    <property type="entry name" value="PROTEIN_KINASE_DOM"/>
    <property type="match status" value="1"/>
</dbReference>
<feature type="domain" description="Protein kinase" evidence="21">
    <location>
        <begin position="710"/>
        <end position="990"/>
    </location>
</feature>
<dbReference type="SMART" id="SM00369">
    <property type="entry name" value="LRR_TYP"/>
    <property type="match status" value="7"/>
</dbReference>
<evidence type="ECO:0000256" key="8">
    <source>
        <dbReference type="ARBA" id="ARBA00022679"/>
    </source>
</evidence>
<comment type="catalytic activity">
    <reaction evidence="19">
        <text>L-threonyl-[protein] + ATP = O-phospho-L-threonyl-[protein] + ADP + H(+)</text>
        <dbReference type="Rhea" id="RHEA:46608"/>
        <dbReference type="Rhea" id="RHEA-COMP:11060"/>
        <dbReference type="Rhea" id="RHEA-COMP:11605"/>
        <dbReference type="ChEBI" id="CHEBI:15378"/>
        <dbReference type="ChEBI" id="CHEBI:30013"/>
        <dbReference type="ChEBI" id="CHEBI:30616"/>
        <dbReference type="ChEBI" id="CHEBI:61977"/>
        <dbReference type="ChEBI" id="CHEBI:456216"/>
        <dbReference type="EC" id="2.7.11.1"/>
    </reaction>
</comment>
<evidence type="ECO:0000256" key="5">
    <source>
        <dbReference type="ARBA" id="ARBA00022527"/>
    </source>
</evidence>
<dbReference type="InterPro" id="IPR008271">
    <property type="entry name" value="Ser/Thr_kinase_AS"/>
</dbReference>
<dbReference type="STRING" id="51240.A0A2I4G0B3"/>
<dbReference type="Gene3D" id="3.30.200.20">
    <property type="entry name" value="Phosphorylase Kinase, domain 1"/>
    <property type="match status" value="1"/>
</dbReference>
<comment type="similarity">
    <text evidence="2">Belongs to the protein kinase superfamily. Ser/Thr protein kinase family.</text>
</comment>
<dbReference type="InterPro" id="IPR032675">
    <property type="entry name" value="LRR_dom_sf"/>
</dbReference>
<dbReference type="InterPro" id="IPR001611">
    <property type="entry name" value="Leu-rich_rpt"/>
</dbReference>
<evidence type="ECO:0000256" key="7">
    <source>
        <dbReference type="ARBA" id="ARBA00022614"/>
    </source>
</evidence>
<keyword evidence="11" id="KW-0677">Repeat</keyword>
<evidence type="ECO:0000256" key="6">
    <source>
        <dbReference type="ARBA" id="ARBA00022553"/>
    </source>
</evidence>
<dbReference type="FunFam" id="3.80.10.10:FF:000317">
    <property type="entry name" value="Inactive leucine-rich repeat receptor-like protein kinase"/>
    <property type="match status" value="1"/>
</dbReference>
<gene>
    <name evidence="23" type="primary">LOC109003590</name>
</gene>
<evidence type="ECO:0000256" key="20">
    <source>
        <dbReference type="ARBA" id="ARBA00048679"/>
    </source>
</evidence>
<evidence type="ECO:0000256" key="15">
    <source>
        <dbReference type="ARBA" id="ARBA00022989"/>
    </source>
</evidence>
<dbReference type="EC" id="2.7.11.1" evidence="3"/>
<dbReference type="Gene3D" id="1.10.510.10">
    <property type="entry name" value="Transferase(Phosphotransferase) domain 1"/>
    <property type="match status" value="1"/>
</dbReference>
<evidence type="ECO:0000256" key="1">
    <source>
        <dbReference type="ARBA" id="ARBA00004162"/>
    </source>
</evidence>
<dbReference type="PANTHER" id="PTHR27008">
    <property type="entry name" value="OS04G0122200 PROTEIN"/>
    <property type="match status" value="1"/>
</dbReference>
<evidence type="ECO:0000256" key="3">
    <source>
        <dbReference type="ARBA" id="ARBA00012513"/>
    </source>
</evidence>
<dbReference type="FunFam" id="1.10.510.10:FF:000358">
    <property type="entry name" value="Putative leucine-rich repeat receptor-like serine/threonine-protein kinase"/>
    <property type="match status" value="1"/>
</dbReference>
<evidence type="ECO:0000256" key="12">
    <source>
        <dbReference type="ARBA" id="ARBA00022741"/>
    </source>
</evidence>
<keyword evidence="5" id="KW-0723">Serine/threonine-protein kinase</keyword>
<evidence type="ECO:0000256" key="14">
    <source>
        <dbReference type="ARBA" id="ARBA00022840"/>
    </source>
</evidence>
<dbReference type="SMART" id="SM00220">
    <property type="entry name" value="S_TKc"/>
    <property type="match status" value="1"/>
</dbReference>
<dbReference type="SUPFAM" id="SSF56112">
    <property type="entry name" value="Protein kinase-like (PK-like)"/>
    <property type="match status" value="1"/>
</dbReference>
<keyword evidence="18" id="KW-0325">Glycoprotein</keyword>
<dbReference type="GO" id="GO:0005886">
    <property type="term" value="C:plasma membrane"/>
    <property type="evidence" value="ECO:0007669"/>
    <property type="project" value="UniProtKB-SubCell"/>
</dbReference>
<keyword evidence="13" id="KW-0418">Kinase</keyword>
<keyword evidence="22" id="KW-1185">Reference proteome</keyword>
<dbReference type="InterPro" id="IPR000719">
    <property type="entry name" value="Prot_kinase_dom"/>
</dbReference>
<dbReference type="Pfam" id="PF07714">
    <property type="entry name" value="PK_Tyr_Ser-Thr"/>
    <property type="match status" value="1"/>
</dbReference>
<dbReference type="KEGG" id="jre:109003590"/>
<organism evidence="22 23">
    <name type="scientific">Juglans regia</name>
    <name type="common">English walnut</name>
    <dbReference type="NCBI Taxonomy" id="51240"/>
    <lineage>
        <taxon>Eukaryota</taxon>
        <taxon>Viridiplantae</taxon>
        <taxon>Streptophyta</taxon>
        <taxon>Embryophyta</taxon>
        <taxon>Tracheophyta</taxon>
        <taxon>Spermatophyta</taxon>
        <taxon>Magnoliopsida</taxon>
        <taxon>eudicotyledons</taxon>
        <taxon>Gunneridae</taxon>
        <taxon>Pentapetalae</taxon>
        <taxon>rosids</taxon>
        <taxon>fabids</taxon>
        <taxon>Fagales</taxon>
        <taxon>Juglandaceae</taxon>
        <taxon>Juglans</taxon>
    </lineage>
</organism>
<dbReference type="InterPro" id="IPR003591">
    <property type="entry name" value="Leu-rich_rpt_typical-subtyp"/>
</dbReference>
<dbReference type="FunFam" id="3.80.10.10:FF:000095">
    <property type="entry name" value="LRR receptor-like serine/threonine-protein kinase GSO1"/>
    <property type="match status" value="1"/>
</dbReference>
<dbReference type="GO" id="GO:0005524">
    <property type="term" value="F:ATP binding"/>
    <property type="evidence" value="ECO:0007669"/>
    <property type="project" value="UniProtKB-UniRule"/>
</dbReference>
<dbReference type="InterPro" id="IPR001245">
    <property type="entry name" value="Ser-Thr/Tyr_kinase_cat_dom"/>
</dbReference>
<keyword evidence="9" id="KW-0812">Transmembrane</keyword>
<keyword evidence="16" id="KW-0472">Membrane</keyword>
<keyword evidence="15" id="KW-1133">Transmembrane helix</keyword>
<keyword evidence="8" id="KW-0808">Transferase</keyword>
<evidence type="ECO:0000256" key="19">
    <source>
        <dbReference type="ARBA" id="ARBA00047899"/>
    </source>
</evidence>
<dbReference type="Proteomes" id="UP000235220">
    <property type="component" value="Chromosome 3"/>
</dbReference>
<sequence>MEIPSSFIYFMLLLEHCFMASLAVPAAARTNITTDQSALFALKDCITDDPHKFLERNWSTSTSVCSWVGVICDANHQRVTPLNLSYMDLKGTIPPHLGNLSFLSGLSFRENNFGGSLPNELGSLHRLRTVSFGSNNLQGEVPSWLGFLPKLQMLNLYGNRFSGTIPTSLCNTSSLQIINLSENMLSGGIPRSLTNCTSLKGLFLGENSLRGEIPPEIGTLQNLEQLSANTNNLTGRIPNIIFNVSTIKIIDLSLNKLSGQLPASIGHCRPNLEELYLWDNELREKIPSSISNASKLTVLELAANYFSGTLPDTLGNLKHLKELNLAGNYLTRESSSLELSFLSSLTNCRELEKIMLANNPLNGTLPISMGNFSTSLTSFSAFDCHIKGTIPKQIGNLSALIVLRLQNNELAGPIPTAVGGMKELQGLYLQRNRLQGSIPPYFCYLRKLDVLNLSSNELFGSIPTCWGSLTSLRKLYLDSNNLTSTIPPSFWSLQDILEVNLSMNSLCGHLPQDIGNLKVVIHIDLSWNRFSGEIPAVIGGLQSLKTLSLAHNNFQGPLPHSFDGSVSAEFLDFSDNNLSGVIPKSLEALKYLKYFNASFNRLRGEIPSGGAIAIFSARSFMGNEALCGPPRLKVPPCKTSTVGRSKTVAAGVLVYVLPLLIATILVPVLVLVFVRRRRKNAKLPSQGDLLTVATWRRISYLELERATDGFSESNLVGKGSFGSVYKGILSDGISVAVKVFNLNLQGALRSFEAECEVLCRIRHRNLVQIISSCSNIEFKALVLEYMPNGSLMQWLYSHDFFLDILQRLNMMIDVASSLEYLHHGYSVPVVHCDLKPSNILLNEDMIAHVGDFGISRFLGDGDSMTQTMTLATIGYMAPEYGSQGIISTSGDVYSYGILLMETFTRKKPTDEMFAGEMNLKRWVKESLPHAVIKVADANLLERDDEHFAAKQECILSMMKLAMDCSEEAPEERVNMREVITTLKKIKMNFLKDVGGRSLKT</sequence>
<dbReference type="Gene3D" id="3.80.10.10">
    <property type="entry name" value="Ribonuclease Inhibitor"/>
    <property type="match status" value="3"/>
</dbReference>
<dbReference type="FunFam" id="3.30.200.20:FF:000661">
    <property type="entry name" value="Serine-threonine protein kinase plant-type"/>
    <property type="match status" value="1"/>
</dbReference>
<evidence type="ECO:0000256" key="18">
    <source>
        <dbReference type="ARBA" id="ARBA00023180"/>
    </source>
</evidence>
<evidence type="ECO:0000313" key="23">
    <source>
        <dbReference type="RefSeq" id="XP_018837337.1"/>
    </source>
</evidence>
<dbReference type="AlphaFoldDB" id="A0A2I4G0B3"/>
<dbReference type="PROSITE" id="PS00107">
    <property type="entry name" value="PROTEIN_KINASE_ATP"/>
    <property type="match status" value="1"/>
</dbReference>
<keyword evidence="4" id="KW-1003">Cell membrane</keyword>
<dbReference type="Pfam" id="PF13855">
    <property type="entry name" value="LRR_8"/>
    <property type="match status" value="3"/>
</dbReference>
<evidence type="ECO:0000313" key="22">
    <source>
        <dbReference type="Proteomes" id="UP000235220"/>
    </source>
</evidence>
<comment type="subcellular location">
    <subcellularLocation>
        <location evidence="1">Cell membrane</location>
        <topology evidence="1">Single-pass membrane protein</topology>
    </subcellularLocation>
</comment>
<dbReference type="Pfam" id="PF08263">
    <property type="entry name" value="LRRNT_2"/>
    <property type="match status" value="1"/>
</dbReference>
<dbReference type="InterPro" id="IPR013210">
    <property type="entry name" value="LRR_N_plant-typ"/>
</dbReference>
<evidence type="ECO:0000259" key="21">
    <source>
        <dbReference type="PROSITE" id="PS50011"/>
    </source>
</evidence>